<dbReference type="PANTHER" id="PTHR42709">
    <property type="entry name" value="ALKALINE PHOSPHATASE LIKE PROTEIN"/>
    <property type="match status" value="1"/>
</dbReference>
<proteinExistence type="predicted"/>
<organism evidence="8 9">
    <name type="scientific">Aliiroseovarius salicola</name>
    <dbReference type="NCBI Taxonomy" id="3009082"/>
    <lineage>
        <taxon>Bacteria</taxon>
        <taxon>Pseudomonadati</taxon>
        <taxon>Pseudomonadota</taxon>
        <taxon>Alphaproteobacteria</taxon>
        <taxon>Rhodobacterales</taxon>
        <taxon>Paracoccaceae</taxon>
        <taxon>Aliiroseovarius</taxon>
    </lineage>
</organism>
<gene>
    <name evidence="8" type="ORF">O2N63_16585</name>
</gene>
<feature type="transmembrane region" description="Helical" evidence="6">
    <location>
        <begin position="143"/>
        <end position="161"/>
    </location>
</feature>
<dbReference type="Proteomes" id="UP001528040">
    <property type="component" value="Unassembled WGS sequence"/>
</dbReference>
<dbReference type="EMBL" id="JAQIIO010000014">
    <property type="protein sequence ID" value="MDA5095710.1"/>
    <property type="molecule type" value="Genomic_DNA"/>
</dbReference>
<evidence type="ECO:0000256" key="3">
    <source>
        <dbReference type="ARBA" id="ARBA00022692"/>
    </source>
</evidence>
<keyword evidence="3 6" id="KW-0812">Transmembrane</keyword>
<protein>
    <submittedName>
        <fullName evidence="8">DedA family protein</fullName>
    </submittedName>
</protein>
<comment type="caution">
    <text evidence="8">The sequence shown here is derived from an EMBL/GenBank/DDBJ whole genome shotgun (WGS) entry which is preliminary data.</text>
</comment>
<evidence type="ECO:0000313" key="8">
    <source>
        <dbReference type="EMBL" id="MDA5095710.1"/>
    </source>
</evidence>
<feature type="domain" description="VTT" evidence="7">
    <location>
        <begin position="32"/>
        <end position="158"/>
    </location>
</feature>
<evidence type="ECO:0000256" key="4">
    <source>
        <dbReference type="ARBA" id="ARBA00022989"/>
    </source>
</evidence>
<feature type="transmembrane region" description="Helical" evidence="6">
    <location>
        <begin position="14"/>
        <end position="32"/>
    </location>
</feature>
<keyword evidence="9" id="KW-1185">Reference proteome</keyword>
<evidence type="ECO:0000259" key="7">
    <source>
        <dbReference type="Pfam" id="PF09335"/>
    </source>
</evidence>
<evidence type="ECO:0000256" key="1">
    <source>
        <dbReference type="ARBA" id="ARBA00004651"/>
    </source>
</evidence>
<accession>A0ABT4W6H1</accession>
<reference evidence="8 9" key="1">
    <citation type="submission" date="2023-01" db="EMBL/GenBank/DDBJ databases">
        <authorList>
            <person name="Yoon J.-W."/>
        </authorList>
    </citation>
    <scope>NUCLEOTIDE SEQUENCE [LARGE SCALE GENOMIC DNA]</scope>
    <source>
        <strain evidence="8 9">KMU-50</strain>
    </source>
</reference>
<dbReference type="InterPro" id="IPR051311">
    <property type="entry name" value="DedA_domain"/>
</dbReference>
<dbReference type="Pfam" id="PF09335">
    <property type="entry name" value="VTT_dom"/>
    <property type="match status" value="1"/>
</dbReference>
<name>A0ABT4W6H1_9RHOB</name>
<sequence>MSTTETVFALLTNYGPWVVFASAFLSCLALPIPTSLMMLAGGAFAAVGDLDLVQVAAAAFLGAVIGDQTGFAIGRWGGAPALARLTRNPARKAVLARAQHLIDRHGGIGVFLSTWAVAPLGPWVNFAAGATGLRWPRFAIWDFLGEIIWVTLYVGLGYGFASQIELLAGLMSNLAGLLAALVIAFGLIFWIRAMIRAQKEEKSKSTI</sequence>
<comment type="subcellular location">
    <subcellularLocation>
        <location evidence="1">Cell membrane</location>
        <topology evidence="1">Multi-pass membrane protein</topology>
    </subcellularLocation>
</comment>
<evidence type="ECO:0000256" key="5">
    <source>
        <dbReference type="ARBA" id="ARBA00023136"/>
    </source>
</evidence>
<dbReference type="InterPro" id="IPR032816">
    <property type="entry name" value="VTT_dom"/>
</dbReference>
<evidence type="ECO:0000256" key="2">
    <source>
        <dbReference type="ARBA" id="ARBA00022475"/>
    </source>
</evidence>
<keyword evidence="5 6" id="KW-0472">Membrane</keyword>
<keyword evidence="2" id="KW-1003">Cell membrane</keyword>
<feature type="transmembrane region" description="Helical" evidence="6">
    <location>
        <begin position="173"/>
        <end position="195"/>
    </location>
</feature>
<dbReference type="RefSeq" id="WP_271055420.1">
    <property type="nucleotide sequence ID" value="NZ_JAQIIO010000014.1"/>
</dbReference>
<evidence type="ECO:0000256" key="6">
    <source>
        <dbReference type="SAM" id="Phobius"/>
    </source>
</evidence>
<keyword evidence="4 6" id="KW-1133">Transmembrane helix</keyword>
<evidence type="ECO:0000313" key="9">
    <source>
        <dbReference type="Proteomes" id="UP001528040"/>
    </source>
</evidence>
<dbReference type="PANTHER" id="PTHR42709:SF6">
    <property type="entry name" value="UNDECAPRENYL PHOSPHATE TRANSPORTER A"/>
    <property type="match status" value="1"/>
</dbReference>